<protein>
    <submittedName>
        <fullName evidence="2">Uncharacterized protein</fullName>
    </submittedName>
</protein>
<name>A0A165WEQ0_9AGAM</name>
<dbReference type="EMBL" id="KV428919">
    <property type="protein sequence ID" value="KZT31063.1"/>
    <property type="molecule type" value="Genomic_DNA"/>
</dbReference>
<dbReference type="Proteomes" id="UP000076798">
    <property type="component" value="Unassembled WGS sequence"/>
</dbReference>
<proteinExistence type="predicted"/>
<reference evidence="2 3" key="1">
    <citation type="journal article" date="2016" name="Mol. Biol. Evol.">
        <title>Comparative Genomics of Early-Diverging Mushroom-Forming Fungi Provides Insights into the Origins of Lignocellulose Decay Capabilities.</title>
        <authorList>
            <person name="Nagy L.G."/>
            <person name="Riley R."/>
            <person name="Tritt A."/>
            <person name="Adam C."/>
            <person name="Daum C."/>
            <person name="Floudas D."/>
            <person name="Sun H."/>
            <person name="Yadav J.S."/>
            <person name="Pangilinan J."/>
            <person name="Larsson K.H."/>
            <person name="Matsuura K."/>
            <person name="Barry K."/>
            <person name="Labutti K."/>
            <person name="Kuo R."/>
            <person name="Ohm R.A."/>
            <person name="Bhattacharya S.S."/>
            <person name="Shirouzu T."/>
            <person name="Yoshinaga Y."/>
            <person name="Martin F.M."/>
            <person name="Grigoriev I.V."/>
            <person name="Hibbett D.S."/>
        </authorList>
    </citation>
    <scope>NUCLEOTIDE SEQUENCE [LARGE SCALE GENOMIC DNA]</scope>
    <source>
        <strain evidence="2 3">HHB10207 ss-3</strain>
    </source>
</reference>
<sequence>MSTRTSNSMEEESDNGLVNDERSVPGSAGSIKIGRYSCAKRLDIPFPVYAINTPSPSCLSPHLVDTHSFMPPTTRSQTRRTRSQASSPLRTIVPVRRLKMSEQEFVEFLVDLRPNIIRYGQEWDGRTNEWLIRHNRAGIPFFNENDTIEDIMTWIRAYVRRRNAIPGCTPMTISLVTIWRSTIVMCNQFFAESFRLNRAVGAANRTLSRIWELQLRAEVIYARELIQLSIAQRARFTELYNAAMSFLALPRL</sequence>
<organism evidence="2 3">
    <name type="scientific">Sistotremastrum suecicum HHB10207 ss-3</name>
    <dbReference type="NCBI Taxonomy" id="1314776"/>
    <lineage>
        <taxon>Eukaryota</taxon>
        <taxon>Fungi</taxon>
        <taxon>Dikarya</taxon>
        <taxon>Basidiomycota</taxon>
        <taxon>Agaricomycotina</taxon>
        <taxon>Agaricomycetes</taxon>
        <taxon>Sistotremastrales</taxon>
        <taxon>Sistotremastraceae</taxon>
        <taxon>Sistotremastrum</taxon>
    </lineage>
</organism>
<feature type="region of interest" description="Disordered" evidence="1">
    <location>
        <begin position="1"/>
        <end position="25"/>
    </location>
</feature>
<keyword evidence="3" id="KW-1185">Reference proteome</keyword>
<evidence type="ECO:0000313" key="3">
    <source>
        <dbReference type="Proteomes" id="UP000076798"/>
    </source>
</evidence>
<gene>
    <name evidence="2" type="ORF">SISSUDRAFT_1068156</name>
</gene>
<evidence type="ECO:0000256" key="1">
    <source>
        <dbReference type="SAM" id="MobiDB-lite"/>
    </source>
</evidence>
<evidence type="ECO:0000313" key="2">
    <source>
        <dbReference type="EMBL" id="KZT31063.1"/>
    </source>
</evidence>
<dbReference type="AlphaFoldDB" id="A0A165WEQ0"/>
<accession>A0A165WEQ0</accession>